<dbReference type="SUPFAM" id="SSF50044">
    <property type="entry name" value="SH3-domain"/>
    <property type="match status" value="1"/>
</dbReference>
<dbReference type="InterPro" id="IPR011009">
    <property type="entry name" value="Kinase-like_dom_sf"/>
</dbReference>
<evidence type="ECO:0000256" key="8">
    <source>
        <dbReference type="ARBA" id="ARBA00047899"/>
    </source>
</evidence>
<sequence>MESGTDWLCDILQHVQLEQFYLPIRDQLQITRLAHFDYVHAEDLEKIGISKPGVRRLLDAVRKKKLQLWNRKFWNKLFGSSSSSLSREKTADLALKPAAEAEPRTTCIILEKDIILHNELGNGSFGVVKRGEWKVSSQGAQTVPVAVKVLKADAFTQPGIYDDFRREVEAMHSLKHPNLIKLHGVVFHPLMMVCELAPMGALLDYLRAQNGKVSLNFISRWAGQVAAGMAYLEKNRFLHRDLACRNILLSTLELVKIGDFGLMRALPDADDCYVMSERRRVPFPWCAPESLRTRQFSHASDVWMFAVALWEMYTFGEEPWMGLNGSEILRLIMREGQRLTAPNACPPDVYMLMMQCWDLNPKERPTFAGIMRYMDTNKSETAIAALSYRRQGQMTIEAGDAIVLIDKRQELHWWKGQNQRTLEVGLFPSTLVASGKGKQTPTSKKPQTDSPVRKASTHSTAPVTPNGSSDDLEVVLRKRRTIESTQPTSTRGGNTGSKHFNYNKLVNDRALGGLRLTRSARDAYSKSLNQVKEDLLIDLDLPPSTKLSSPTKKPPNQNISILDEPIDVPEIGQETSWGEPSIESLPSYLSSSQSAQNHPNLYGAKSLDNLAMPSGSHLSLAQPDPFDTSQFWPTQGSSSSTSRPNYAIHPYTNQTNESQRYSTNSFTTNSDSSNIYNNMTSNNRNNSLPNTSNYGTVPGTYANSNALSLERNVNESSIVASLGEMSLDDRISESLNLRSKNTNSENIYSNSGIYAETPSTSATGVGNATNDRYKDIPIYNNFEMNPAQEQFILETKDYYTKLSTPTGAKSRNDYEKNIYVPKYEDEVEKLQNFSDSLENSKNYSALKYQNVDYGNYAAYGGNYGCNASTSREVTYDEVNDTASNFYSEIGEASNQGIYSRQNMNASLYDEVYEEAVPRPHRPAPPCPSNPK</sequence>
<dbReference type="PROSITE" id="PS50011">
    <property type="entry name" value="PROTEIN_KINASE_DOM"/>
    <property type="match status" value="1"/>
</dbReference>
<dbReference type="Gene3D" id="3.30.200.20">
    <property type="entry name" value="Phosphorylase Kinase, domain 1"/>
    <property type="match status" value="1"/>
</dbReference>
<feature type="compositionally biased region" description="Polar residues" evidence="11">
    <location>
        <begin position="483"/>
        <end position="500"/>
    </location>
</feature>
<feature type="compositionally biased region" description="Polar residues" evidence="11">
    <location>
        <begin position="627"/>
        <end position="644"/>
    </location>
</feature>
<evidence type="ECO:0000259" key="12">
    <source>
        <dbReference type="PROSITE" id="PS50002"/>
    </source>
</evidence>
<evidence type="ECO:0000256" key="6">
    <source>
        <dbReference type="ARBA" id="ARBA00022840"/>
    </source>
</evidence>
<dbReference type="Proteomes" id="UP001549920">
    <property type="component" value="Unassembled WGS sequence"/>
</dbReference>
<keyword evidence="4 10" id="KW-0547">Nucleotide-binding</keyword>
<keyword evidence="7" id="KW-0829">Tyrosine-protein kinase</keyword>
<evidence type="ECO:0000259" key="13">
    <source>
        <dbReference type="PROSITE" id="PS50011"/>
    </source>
</evidence>
<name>A0ABR3ICT8_LOXSC</name>
<evidence type="ECO:0000256" key="10">
    <source>
        <dbReference type="PROSITE-ProRule" id="PRU10141"/>
    </source>
</evidence>
<evidence type="ECO:0000256" key="5">
    <source>
        <dbReference type="ARBA" id="ARBA00022777"/>
    </source>
</evidence>
<dbReference type="SUPFAM" id="SSF56112">
    <property type="entry name" value="Protein kinase-like (PK-like)"/>
    <property type="match status" value="1"/>
</dbReference>
<dbReference type="Pfam" id="PF00018">
    <property type="entry name" value="SH3_1"/>
    <property type="match status" value="1"/>
</dbReference>
<keyword evidence="5" id="KW-0418">Kinase</keyword>
<dbReference type="InterPro" id="IPR049587">
    <property type="entry name" value="TNK-like_SAM"/>
</dbReference>
<organism evidence="14 15">
    <name type="scientific">Loxostege sticticalis</name>
    <name type="common">Beet webworm moth</name>
    <dbReference type="NCBI Taxonomy" id="481309"/>
    <lineage>
        <taxon>Eukaryota</taxon>
        <taxon>Metazoa</taxon>
        <taxon>Ecdysozoa</taxon>
        <taxon>Arthropoda</taxon>
        <taxon>Hexapoda</taxon>
        <taxon>Insecta</taxon>
        <taxon>Pterygota</taxon>
        <taxon>Neoptera</taxon>
        <taxon>Endopterygota</taxon>
        <taxon>Lepidoptera</taxon>
        <taxon>Glossata</taxon>
        <taxon>Ditrysia</taxon>
        <taxon>Pyraloidea</taxon>
        <taxon>Crambidae</taxon>
        <taxon>Pyraustinae</taxon>
        <taxon>Loxostege</taxon>
    </lineage>
</organism>
<reference evidence="14 15" key="1">
    <citation type="submission" date="2024-06" db="EMBL/GenBank/DDBJ databases">
        <title>A chromosome-level genome assembly of beet webworm, Loxostege sticticalis.</title>
        <authorList>
            <person name="Zhang Y."/>
        </authorList>
    </citation>
    <scope>NUCLEOTIDE SEQUENCE [LARGE SCALE GENOMIC DNA]</scope>
    <source>
        <strain evidence="14">AQ026</strain>
        <tissue evidence="14">Whole body</tissue>
    </source>
</reference>
<keyword evidence="3" id="KW-0808">Transferase</keyword>
<dbReference type="PROSITE" id="PS00109">
    <property type="entry name" value="PROTEIN_KINASE_TYR"/>
    <property type="match status" value="1"/>
</dbReference>
<feature type="compositionally biased region" description="Polar residues" evidence="11">
    <location>
        <begin position="545"/>
        <end position="560"/>
    </location>
</feature>
<evidence type="ECO:0000313" key="15">
    <source>
        <dbReference type="Proteomes" id="UP001549920"/>
    </source>
</evidence>
<dbReference type="InterPro" id="IPR001245">
    <property type="entry name" value="Ser-Thr/Tyr_kinase_cat_dom"/>
</dbReference>
<evidence type="ECO:0000313" key="14">
    <source>
        <dbReference type="EMBL" id="KAL0894045.1"/>
    </source>
</evidence>
<evidence type="ECO:0000256" key="7">
    <source>
        <dbReference type="ARBA" id="ARBA00023137"/>
    </source>
</evidence>
<dbReference type="InterPro" id="IPR000719">
    <property type="entry name" value="Prot_kinase_dom"/>
</dbReference>
<accession>A0ABR3ICT8</accession>
<dbReference type="InterPro" id="IPR017441">
    <property type="entry name" value="Protein_kinase_ATP_BS"/>
</dbReference>
<evidence type="ECO:0000256" key="4">
    <source>
        <dbReference type="ARBA" id="ARBA00022741"/>
    </source>
</evidence>
<comment type="catalytic activity">
    <reaction evidence="8">
        <text>L-threonyl-[protein] + ATP = O-phospho-L-threonyl-[protein] + ADP + H(+)</text>
        <dbReference type="Rhea" id="RHEA:46608"/>
        <dbReference type="Rhea" id="RHEA-COMP:11060"/>
        <dbReference type="Rhea" id="RHEA-COMP:11605"/>
        <dbReference type="ChEBI" id="CHEBI:15378"/>
        <dbReference type="ChEBI" id="CHEBI:30013"/>
        <dbReference type="ChEBI" id="CHEBI:30616"/>
        <dbReference type="ChEBI" id="CHEBI:61977"/>
        <dbReference type="ChEBI" id="CHEBI:456216"/>
        <dbReference type="EC" id="2.7.11.1"/>
    </reaction>
</comment>
<feature type="region of interest" description="Disordered" evidence="11">
    <location>
        <begin position="749"/>
        <end position="768"/>
    </location>
</feature>
<feature type="compositionally biased region" description="Polar residues" evidence="11">
    <location>
        <begin position="651"/>
        <end position="661"/>
    </location>
</feature>
<dbReference type="EC" id="2.7.10.2" evidence="1"/>
<dbReference type="InterPro" id="IPR008266">
    <property type="entry name" value="Tyr_kinase_AS"/>
</dbReference>
<evidence type="ECO:0000256" key="11">
    <source>
        <dbReference type="SAM" id="MobiDB-lite"/>
    </source>
</evidence>
<dbReference type="Pfam" id="PF07714">
    <property type="entry name" value="PK_Tyr_Ser-Thr"/>
    <property type="match status" value="1"/>
</dbReference>
<gene>
    <name evidence="14" type="ORF">ABMA27_014107</name>
</gene>
<feature type="compositionally biased region" description="Polar residues" evidence="11">
    <location>
        <begin position="437"/>
        <end position="450"/>
    </location>
</feature>
<dbReference type="SMART" id="SM00219">
    <property type="entry name" value="TyrKc"/>
    <property type="match status" value="1"/>
</dbReference>
<evidence type="ECO:0000256" key="3">
    <source>
        <dbReference type="ARBA" id="ARBA00022679"/>
    </source>
</evidence>
<dbReference type="InterPro" id="IPR001452">
    <property type="entry name" value="SH3_domain"/>
</dbReference>
<feature type="compositionally biased region" description="Low complexity" evidence="11">
    <location>
        <begin position="662"/>
        <end position="671"/>
    </location>
</feature>
<evidence type="ECO:0000256" key="2">
    <source>
        <dbReference type="ARBA" id="ARBA00022443"/>
    </source>
</evidence>
<feature type="compositionally biased region" description="Low complexity" evidence="11">
    <location>
        <begin position="579"/>
        <end position="594"/>
    </location>
</feature>
<protein>
    <recommendedName>
        <fullName evidence="1">non-specific protein-tyrosine kinase</fullName>
        <ecNumber evidence="1">2.7.10.2</ecNumber>
    </recommendedName>
</protein>
<dbReference type="PRINTS" id="PR00109">
    <property type="entry name" value="TYRKINASE"/>
</dbReference>
<dbReference type="Gene3D" id="1.10.150.50">
    <property type="entry name" value="Transcription Factor, Ets-1"/>
    <property type="match status" value="1"/>
</dbReference>
<dbReference type="PROSITE" id="PS50002">
    <property type="entry name" value="SH3"/>
    <property type="match status" value="1"/>
</dbReference>
<dbReference type="InterPro" id="IPR050198">
    <property type="entry name" value="Non-receptor_tyrosine_kinases"/>
</dbReference>
<feature type="region of interest" description="Disordered" evidence="11">
    <location>
        <begin position="541"/>
        <end position="602"/>
    </location>
</feature>
<dbReference type="EMBL" id="JBEUOH010000005">
    <property type="protein sequence ID" value="KAL0894045.1"/>
    <property type="molecule type" value="Genomic_DNA"/>
</dbReference>
<keyword evidence="2 9" id="KW-0728">SH3 domain</keyword>
<evidence type="ECO:0000256" key="1">
    <source>
        <dbReference type="ARBA" id="ARBA00011903"/>
    </source>
</evidence>
<comment type="caution">
    <text evidence="14">The sequence shown here is derived from an EMBL/GenBank/DDBJ whole genome shotgun (WGS) entry which is preliminary data.</text>
</comment>
<dbReference type="SMART" id="SM00326">
    <property type="entry name" value="SH3"/>
    <property type="match status" value="1"/>
</dbReference>
<dbReference type="InterPro" id="IPR055175">
    <property type="entry name" value="ACK/TNK-like_SAM"/>
</dbReference>
<proteinExistence type="predicted"/>
<dbReference type="PROSITE" id="PS00107">
    <property type="entry name" value="PROTEIN_KINASE_ATP"/>
    <property type="match status" value="1"/>
</dbReference>
<feature type="domain" description="Protein kinase" evidence="13">
    <location>
        <begin position="114"/>
        <end position="383"/>
    </location>
</feature>
<dbReference type="InterPro" id="IPR013761">
    <property type="entry name" value="SAM/pointed_sf"/>
</dbReference>
<dbReference type="InterPro" id="IPR020635">
    <property type="entry name" value="Tyr_kinase_cat_dom"/>
</dbReference>
<dbReference type="InterPro" id="IPR036028">
    <property type="entry name" value="SH3-like_dom_sf"/>
</dbReference>
<feature type="compositionally biased region" description="Polar residues" evidence="11">
    <location>
        <begin position="457"/>
        <end position="469"/>
    </location>
</feature>
<keyword evidence="15" id="KW-1185">Reference proteome</keyword>
<dbReference type="Gene3D" id="1.10.510.10">
    <property type="entry name" value="Transferase(Phosphotransferase) domain 1"/>
    <property type="match status" value="1"/>
</dbReference>
<dbReference type="PANTHER" id="PTHR24418">
    <property type="entry name" value="TYROSINE-PROTEIN KINASE"/>
    <property type="match status" value="1"/>
</dbReference>
<keyword evidence="6 10" id="KW-0067">ATP-binding</keyword>
<evidence type="ECO:0000256" key="9">
    <source>
        <dbReference type="PROSITE-ProRule" id="PRU00192"/>
    </source>
</evidence>
<feature type="binding site" evidence="10">
    <location>
        <position position="148"/>
    </location>
    <ligand>
        <name>ATP</name>
        <dbReference type="ChEBI" id="CHEBI:30616"/>
    </ligand>
</feature>
<feature type="region of interest" description="Disordered" evidence="11">
    <location>
        <begin position="614"/>
        <end position="671"/>
    </location>
</feature>
<dbReference type="CDD" id="cd09539">
    <property type="entry name" value="SAM_TNK-like"/>
    <property type="match status" value="1"/>
</dbReference>
<feature type="region of interest" description="Disordered" evidence="11">
    <location>
        <begin position="432"/>
        <end position="501"/>
    </location>
</feature>
<dbReference type="Pfam" id="PF22931">
    <property type="entry name" value="SAM_TNK"/>
    <property type="match status" value="1"/>
</dbReference>
<feature type="domain" description="SH3" evidence="12">
    <location>
        <begin position="377"/>
        <end position="437"/>
    </location>
</feature>